<gene>
    <name evidence="1" type="ORF">M8818_005768</name>
</gene>
<protein>
    <submittedName>
        <fullName evidence="1">Uncharacterized protein</fullName>
    </submittedName>
</protein>
<organism evidence="1 2">
    <name type="scientific">Zalaria obscura</name>
    <dbReference type="NCBI Taxonomy" id="2024903"/>
    <lineage>
        <taxon>Eukaryota</taxon>
        <taxon>Fungi</taxon>
        <taxon>Dikarya</taxon>
        <taxon>Ascomycota</taxon>
        <taxon>Pezizomycotina</taxon>
        <taxon>Dothideomycetes</taxon>
        <taxon>Dothideomycetidae</taxon>
        <taxon>Dothideales</taxon>
        <taxon>Zalariaceae</taxon>
        <taxon>Zalaria</taxon>
    </lineage>
</organism>
<sequence>MRSPKTLPHRTALLTLLLAALLCLPYADALSQSYCSSENTGSGYDVDYDIYQSNGACHDTCVDNYAFAIVQYQNCWCSNYAPADTVDVSECNTDCPGYPDEQCGNSDQDLFGYIKLDRAASGTAGGSSSAASSTTSTTASSTTEESSVSFDRISYC</sequence>
<dbReference type="EMBL" id="JAMKPW020000033">
    <property type="protein sequence ID" value="KAK8202241.1"/>
    <property type="molecule type" value="Genomic_DNA"/>
</dbReference>
<name>A0ACC3S9H9_9PEZI</name>
<proteinExistence type="predicted"/>
<accession>A0ACC3S9H9</accession>
<evidence type="ECO:0000313" key="2">
    <source>
        <dbReference type="Proteomes" id="UP001320706"/>
    </source>
</evidence>
<reference evidence="1" key="1">
    <citation type="submission" date="2024-02" db="EMBL/GenBank/DDBJ databases">
        <title>Metagenome Assembled Genome of Zalaria obscura JY119.</title>
        <authorList>
            <person name="Vighnesh L."/>
            <person name="Jagadeeshwari U."/>
            <person name="Venkata Ramana C."/>
            <person name="Sasikala C."/>
        </authorList>
    </citation>
    <scope>NUCLEOTIDE SEQUENCE</scope>
    <source>
        <strain evidence="1">JY119</strain>
    </source>
</reference>
<keyword evidence="2" id="KW-1185">Reference proteome</keyword>
<dbReference type="Proteomes" id="UP001320706">
    <property type="component" value="Unassembled WGS sequence"/>
</dbReference>
<comment type="caution">
    <text evidence="1">The sequence shown here is derived from an EMBL/GenBank/DDBJ whole genome shotgun (WGS) entry which is preliminary data.</text>
</comment>
<evidence type="ECO:0000313" key="1">
    <source>
        <dbReference type="EMBL" id="KAK8202241.1"/>
    </source>
</evidence>